<dbReference type="Proteomes" id="UP000326757">
    <property type="component" value="Unassembled WGS sequence"/>
</dbReference>
<proteinExistence type="predicted"/>
<name>A0A5N6KCD0_MONLA</name>
<evidence type="ECO:0008006" key="4">
    <source>
        <dbReference type="Google" id="ProtNLM"/>
    </source>
</evidence>
<protein>
    <recommendedName>
        <fullName evidence="4">DUF676 domain-containing protein</fullName>
    </recommendedName>
</protein>
<dbReference type="EMBL" id="VIGI01000005">
    <property type="protein sequence ID" value="KAB8300439.1"/>
    <property type="molecule type" value="Genomic_DNA"/>
</dbReference>
<dbReference type="OrthoDB" id="442243at2759"/>
<feature type="compositionally biased region" description="Basic and acidic residues" evidence="1">
    <location>
        <begin position="528"/>
        <end position="541"/>
    </location>
</feature>
<sequence>MKRTLLLCFIHGFKGDGETFYTFPQTLKEHVAEKLPGDDVELLMYPKYETRGDLLDSTQRFLEWLKEKVIEVRKEKAETAWPPNDRSVGVILVAHSMGGFVASDALFSILNDHHDHEDRDSKHIIFPLVQGILAFDTPYNGLARSMFVYGAFSQYQKVSNIWNIMSAASAGLISARSLSTMSARNTARQAGSSMAATTRAASPGWKIWEGIAVKSGAVGAIAAGGVAAYRNRETIISGIKNLNRNSLKYGAEQGYDALGQGLAYINRDSVGQSFAWLSSHLKFVGALMRQKEMVQRLERLSKIEGVGIRNFYTSLGENGYWTGGYFVPERTFSAIPAPGQKSNELFIRSVNGAVEDEVQAHMSMFRPEVNDSYDEMSKQARDLVVKWFQIDEKVVDIPPPESSAETTPAKDSTGVQTGEGEIFTGTDSVPNLDVDGVNESPLDIVAAAAAIPLPDIQENDLDNQQRESYLQSLYRISQRAGSGVSEYASAAGSGLTGAASTGLKAGVAIPSYASKGVSSLWSSRKSKKPDGDGSTEEEKWSESVTIDADDDVRTEDKKGSVWKFRSLFSSSKREEDDVDDNEDGKMNESKVDRHIIQYCDQKYDKPQHNHVNKKPTLSSDEQKKYQNQTIIDPFPFFMERFPYNPIQTSYSHPVFRIPNPLLLDWLSPSIQLLSTTPTTLTSLSTSQDTTQSTSGTSSNISNSVGCASGEITHASNSAIQRVSETFSRLSKRAANSPEESALSVGLLAACKSVIECADESAEESPTLVSRHVGWVWGFVLRGFPVFQNQGRIHVLDPDVDLTLKMTRVSRVQPTTLQGDCEGQRSYSFDGGRKKLKTLWNKLITFYKSILKSIPLSSVQTTQSHICLVDVVLIPIDTQDLK</sequence>
<dbReference type="AlphaFoldDB" id="A0A5N6KCD0"/>
<dbReference type="PANTHER" id="PTHR47842">
    <property type="entry name" value="EXPRESSED PROTEIN"/>
    <property type="match status" value="1"/>
</dbReference>
<feature type="region of interest" description="Disordered" evidence="1">
    <location>
        <begin position="519"/>
        <end position="544"/>
    </location>
</feature>
<dbReference type="PANTHER" id="PTHR47842:SF2">
    <property type="entry name" value="DUF676 DOMAIN-CONTAINING PROTEIN"/>
    <property type="match status" value="1"/>
</dbReference>
<evidence type="ECO:0000256" key="1">
    <source>
        <dbReference type="SAM" id="MobiDB-lite"/>
    </source>
</evidence>
<feature type="region of interest" description="Disordered" evidence="1">
    <location>
        <begin position="680"/>
        <end position="702"/>
    </location>
</feature>
<comment type="caution">
    <text evidence="2">The sequence shown here is derived from an EMBL/GenBank/DDBJ whole genome shotgun (WGS) entry which is preliminary data.</text>
</comment>
<reference evidence="2 3" key="1">
    <citation type="submission" date="2019-06" db="EMBL/GenBank/DDBJ databases">
        <title>Genome Sequence of the Brown Rot Fungal Pathogen Monilinia laxa.</title>
        <authorList>
            <person name="De Miccolis Angelini R.M."/>
            <person name="Landi L."/>
            <person name="Abate D."/>
            <person name="Pollastro S."/>
            <person name="Romanazzi G."/>
            <person name="Faretra F."/>
        </authorList>
    </citation>
    <scope>NUCLEOTIDE SEQUENCE [LARGE SCALE GENOMIC DNA]</scope>
    <source>
        <strain evidence="2 3">Mlax316</strain>
    </source>
</reference>
<feature type="compositionally biased region" description="Polar residues" evidence="1">
    <location>
        <begin position="403"/>
        <end position="416"/>
    </location>
</feature>
<feature type="region of interest" description="Disordered" evidence="1">
    <location>
        <begin position="397"/>
        <end position="431"/>
    </location>
</feature>
<accession>A0A5N6KCD0</accession>
<dbReference type="InterPro" id="IPR029058">
    <property type="entry name" value="AB_hydrolase_fold"/>
</dbReference>
<gene>
    <name evidence="2" type="ORF">EYC80_000611</name>
</gene>
<evidence type="ECO:0000313" key="2">
    <source>
        <dbReference type="EMBL" id="KAB8300439.1"/>
    </source>
</evidence>
<dbReference type="Gene3D" id="3.40.50.1820">
    <property type="entry name" value="alpha/beta hydrolase"/>
    <property type="match status" value="1"/>
</dbReference>
<keyword evidence="3" id="KW-1185">Reference proteome</keyword>
<evidence type="ECO:0000313" key="3">
    <source>
        <dbReference type="Proteomes" id="UP000326757"/>
    </source>
</evidence>
<organism evidence="2 3">
    <name type="scientific">Monilinia laxa</name>
    <name type="common">Brown rot fungus</name>
    <name type="synonym">Sclerotinia laxa</name>
    <dbReference type="NCBI Taxonomy" id="61186"/>
    <lineage>
        <taxon>Eukaryota</taxon>
        <taxon>Fungi</taxon>
        <taxon>Dikarya</taxon>
        <taxon>Ascomycota</taxon>
        <taxon>Pezizomycotina</taxon>
        <taxon>Leotiomycetes</taxon>
        <taxon>Helotiales</taxon>
        <taxon>Sclerotiniaceae</taxon>
        <taxon>Monilinia</taxon>
    </lineage>
</organism>
<dbReference type="SUPFAM" id="SSF53474">
    <property type="entry name" value="alpha/beta-Hydrolases"/>
    <property type="match status" value="1"/>
</dbReference>